<organism evidence="9 10">
    <name type="scientific">Emticicia soli</name>
    <dbReference type="NCBI Taxonomy" id="2027878"/>
    <lineage>
        <taxon>Bacteria</taxon>
        <taxon>Pseudomonadati</taxon>
        <taxon>Bacteroidota</taxon>
        <taxon>Cytophagia</taxon>
        <taxon>Cytophagales</taxon>
        <taxon>Leadbetterellaceae</taxon>
        <taxon>Emticicia</taxon>
    </lineage>
</organism>
<keyword evidence="10" id="KW-1185">Reference proteome</keyword>
<keyword evidence="3 6" id="KW-0812">Transmembrane</keyword>
<feature type="transmembrane region" description="Helical" evidence="6">
    <location>
        <begin position="288"/>
        <end position="308"/>
    </location>
</feature>
<feature type="transmembrane region" description="Helical" evidence="6">
    <location>
        <begin position="21"/>
        <end position="41"/>
    </location>
</feature>
<dbReference type="Proteomes" id="UP001597510">
    <property type="component" value="Unassembled WGS sequence"/>
</dbReference>
<feature type="domain" description="ABC3 transporter permease C-terminal" evidence="7">
    <location>
        <begin position="676"/>
        <end position="788"/>
    </location>
</feature>
<feature type="domain" description="MacB-like periplasmic core" evidence="8">
    <location>
        <begin position="436"/>
        <end position="614"/>
    </location>
</feature>
<evidence type="ECO:0000256" key="2">
    <source>
        <dbReference type="ARBA" id="ARBA00022475"/>
    </source>
</evidence>
<keyword evidence="2" id="KW-1003">Cell membrane</keyword>
<feature type="transmembrane region" description="Helical" evidence="6">
    <location>
        <begin position="673"/>
        <end position="697"/>
    </location>
</feature>
<keyword evidence="5 6" id="KW-0472">Membrane</keyword>
<reference evidence="10" key="1">
    <citation type="journal article" date="2019" name="Int. J. Syst. Evol. Microbiol.">
        <title>The Global Catalogue of Microorganisms (GCM) 10K type strain sequencing project: providing services to taxonomists for standard genome sequencing and annotation.</title>
        <authorList>
            <consortium name="The Broad Institute Genomics Platform"/>
            <consortium name="The Broad Institute Genome Sequencing Center for Infectious Disease"/>
            <person name="Wu L."/>
            <person name="Ma J."/>
        </authorList>
    </citation>
    <scope>NUCLEOTIDE SEQUENCE [LARGE SCALE GENOMIC DNA]</scope>
    <source>
        <strain evidence="10">KCTC 52344</strain>
    </source>
</reference>
<feature type="transmembrane region" description="Helical" evidence="6">
    <location>
        <begin position="759"/>
        <end position="779"/>
    </location>
</feature>
<feature type="transmembrane region" description="Helical" evidence="6">
    <location>
        <begin position="380"/>
        <end position="403"/>
    </location>
</feature>
<evidence type="ECO:0000256" key="5">
    <source>
        <dbReference type="ARBA" id="ARBA00023136"/>
    </source>
</evidence>
<evidence type="ECO:0000256" key="4">
    <source>
        <dbReference type="ARBA" id="ARBA00022989"/>
    </source>
</evidence>
<feature type="domain" description="MacB-like periplasmic core" evidence="8">
    <location>
        <begin position="20"/>
        <end position="242"/>
    </location>
</feature>
<dbReference type="InterPro" id="IPR003838">
    <property type="entry name" value="ABC3_permease_C"/>
</dbReference>
<evidence type="ECO:0000313" key="9">
    <source>
        <dbReference type="EMBL" id="MFD2521331.1"/>
    </source>
</evidence>
<feature type="domain" description="ABC3 transporter permease C-terminal" evidence="7">
    <location>
        <begin position="292"/>
        <end position="405"/>
    </location>
</feature>
<dbReference type="Pfam" id="PF02687">
    <property type="entry name" value="FtsX"/>
    <property type="match status" value="2"/>
</dbReference>
<evidence type="ECO:0000256" key="6">
    <source>
        <dbReference type="SAM" id="Phobius"/>
    </source>
</evidence>
<sequence>MIRNYFTFALRNLLKNKVSSFINICGLAVGMAVAVLILIWVQNELSFDTYHEKADRIRAIITHNKVSKDDTWHWTTTPLPLAEQLKQLPEAEAITRLANPFWNGAPMRIGEKLTIEKNIAAVDTSWFGIFDYKLIDGDFGQFGKNIRSIALTESKALQLFGNKHASGKIIRIDTLDYMVRAVFKDNPTNSSFQYDFLIPMAAHLANPNTLQNDNNWNNFNYETYVLVRPNSNLAALDSKITRIVQIAKKDEKTGKIDDSITLETEPIKAMHMDGLSRTNAGGDAKTTYIFLALALIILFTACINYVNLSTARASLRAKEVSVKKIIGAEYTQLFTQFMIESVLMCTAALLIALCLVYSLLPVFNDLSNKTFVFNLADSTLWQVLLGTTFLAILLTGIYPAILLSSFQPIQALRGNNILKSNNSSFRKTLVVVQFVVSSVFLIATLVVFQQIRFIKDIKLGYEKANMFQFTIPWNIKSKMDLNTVKARLLAESSIEAVTTAGQNIINIASTHSGSLDWDGRPEDFQPTVAQIAVEHNYQKVFGLKMESGRWFEENNQSDNQNVVLNEAAVKKFNIKQPIGKRFHFQGRKGTIVGVVRDFHFKSLHEQIGPLVLFTGDSWRSGVYIKPVKGKEQEAIRTAEKLWTELVPNRPLEYHFLNETYDRLYSTEQRVATLFNAFAIVAIFVSCLGLFGLAAFAAEQRTKEIGIRKVLGASVASITVLLSSDFLKLVGIAFIVACPISYYFMNKWLQDFAYHINIEWWFYVIIGVLIIAVAIATVGYQSIKAALTNPVKSLKAE</sequence>
<dbReference type="Pfam" id="PF12704">
    <property type="entry name" value="MacB_PCD"/>
    <property type="match status" value="2"/>
</dbReference>
<evidence type="ECO:0000259" key="7">
    <source>
        <dbReference type="Pfam" id="PF02687"/>
    </source>
</evidence>
<comment type="subcellular location">
    <subcellularLocation>
        <location evidence="1">Cell membrane</location>
        <topology evidence="1">Multi-pass membrane protein</topology>
    </subcellularLocation>
</comment>
<gene>
    <name evidence="9" type="ORF">ACFSR2_10570</name>
</gene>
<comment type="caution">
    <text evidence="9">The sequence shown here is derived from an EMBL/GenBank/DDBJ whole genome shotgun (WGS) entry which is preliminary data.</text>
</comment>
<protein>
    <submittedName>
        <fullName evidence="9">ABC transporter permease</fullName>
    </submittedName>
</protein>
<dbReference type="RefSeq" id="WP_340237052.1">
    <property type="nucleotide sequence ID" value="NZ_JBBEWC010000007.1"/>
</dbReference>
<evidence type="ECO:0000259" key="8">
    <source>
        <dbReference type="Pfam" id="PF12704"/>
    </source>
</evidence>
<dbReference type="InterPro" id="IPR050250">
    <property type="entry name" value="Macrolide_Exporter_MacB"/>
</dbReference>
<evidence type="ECO:0000313" key="10">
    <source>
        <dbReference type="Proteomes" id="UP001597510"/>
    </source>
</evidence>
<dbReference type="InterPro" id="IPR025857">
    <property type="entry name" value="MacB_PCD"/>
</dbReference>
<feature type="transmembrane region" description="Helical" evidence="6">
    <location>
        <begin position="725"/>
        <end position="744"/>
    </location>
</feature>
<keyword evidence="4 6" id="KW-1133">Transmembrane helix</keyword>
<evidence type="ECO:0000256" key="3">
    <source>
        <dbReference type="ARBA" id="ARBA00022692"/>
    </source>
</evidence>
<feature type="transmembrane region" description="Helical" evidence="6">
    <location>
        <begin position="429"/>
        <end position="448"/>
    </location>
</feature>
<evidence type="ECO:0000256" key="1">
    <source>
        <dbReference type="ARBA" id="ARBA00004651"/>
    </source>
</evidence>
<proteinExistence type="predicted"/>
<dbReference type="PANTHER" id="PTHR30572:SF18">
    <property type="entry name" value="ABC-TYPE MACROLIDE FAMILY EXPORT SYSTEM PERMEASE COMPONENT 2"/>
    <property type="match status" value="1"/>
</dbReference>
<feature type="transmembrane region" description="Helical" evidence="6">
    <location>
        <begin position="342"/>
        <end position="360"/>
    </location>
</feature>
<name>A0ABW5J941_9BACT</name>
<dbReference type="EMBL" id="JBHULC010000009">
    <property type="protein sequence ID" value="MFD2521331.1"/>
    <property type="molecule type" value="Genomic_DNA"/>
</dbReference>
<accession>A0ABW5J941</accession>
<dbReference type="PANTHER" id="PTHR30572">
    <property type="entry name" value="MEMBRANE COMPONENT OF TRANSPORTER-RELATED"/>
    <property type="match status" value="1"/>
</dbReference>